<dbReference type="Gene3D" id="3.40.50.720">
    <property type="entry name" value="NAD(P)-binding Rossmann-like Domain"/>
    <property type="match status" value="1"/>
</dbReference>
<comment type="caution">
    <text evidence="2">The sequence shown here is derived from an EMBL/GenBank/DDBJ whole genome shotgun (WGS) entry which is preliminary data.</text>
</comment>
<dbReference type="InterPro" id="IPR036291">
    <property type="entry name" value="NAD(P)-bd_dom_sf"/>
</dbReference>
<dbReference type="PANTHER" id="PTHR43677:SF4">
    <property type="entry name" value="QUINONE OXIDOREDUCTASE-LIKE PROTEIN 2"/>
    <property type="match status" value="1"/>
</dbReference>
<reference evidence="2 3" key="1">
    <citation type="journal article" date="2014" name="Int. J. Syst. Evol. Microbiol.">
        <title>Streptomyces hoynatensis sp. nov., isolated from deep marine sediment.</title>
        <authorList>
            <person name="Veyisoglu A."/>
            <person name="Sahin N."/>
        </authorList>
    </citation>
    <scope>NUCLEOTIDE SEQUENCE [LARGE SCALE GENOMIC DNA]</scope>
    <source>
        <strain evidence="2 3">KCTC 29097</strain>
    </source>
</reference>
<dbReference type="OrthoDB" id="3813297at2"/>
<dbReference type="CDD" id="cd08270">
    <property type="entry name" value="MDR4"/>
    <property type="match status" value="1"/>
</dbReference>
<feature type="domain" description="Enoyl reductase (ER)" evidence="1">
    <location>
        <begin position="9"/>
        <end position="307"/>
    </location>
</feature>
<keyword evidence="3" id="KW-1185">Reference proteome</keyword>
<dbReference type="SUPFAM" id="SSF51735">
    <property type="entry name" value="NAD(P)-binding Rossmann-fold domains"/>
    <property type="match status" value="1"/>
</dbReference>
<dbReference type="Pfam" id="PF08240">
    <property type="entry name" value="ADH_N"/>
    <property type="match status" value="1"/>
</dbReference>
<dbReference type="SUPFAM" id="SSF50129">
    <property type="entry name" value="GroES-like"/>
    <property type="match status" value="1"/>
</dbReference>
<dbReference type="SMART" id="SM00829">
    <property type="entry name" value="PKS_ER"/>
    <property type="match status" value="1"/>
</dbReference>
<dbReference type="Pfam" id="PF00107">
    <property type="entry name" value="ADH_zinc_N"/>
    <property type="match status" value="1"/>
</dbReference>
<dbReference type="InterPro" id="IPR013149">
    <property type="entry name" value="ADH-like_C"/>
</dbReference>
<dbReference type="GO" id="GO:0016491">
    <property type="term" value="F:oxidoreductase activity"/>
    <property type="evidence" value="ECO:0007669"/>
    <property type="project" value="InterPro"/>
</dbReference>
<dbReference type="AlphaFoldDB" id="A0A3A9ZFW1"/>
<evidence type="ECO:0000259" key="1">
    <source>
        <dbReference type="SMART" id="SM00829"/>
    </source>
</evidence>
<organism evidence="2 3">
    <name type="scientific">Streptomyces hoynatensis</name>
    <dbReference type="NCBI Taxonomy" id="1141874"/>
    <lineage>
        <taxon>Bacteria</taxon>
        <taxon>Bacillati</taxon>
        <taxon>Actinomycetota</taxon>
        <taxon>Actinomycetes</taxon>
        <taxon>Kitasatosporales</taxon>
        <taxon>Streptomycetaceae</taxon>
        <taxon>Streptomyces</taxon>
    </lineage>
</organism>
<evidence type="ECO:0000313" key="2">
    <source>
        <dbReference type="EMBL" id="RKN47163.1"/>
    </source>
</evidence>
<name>A0A3A9ZFW1_9ACTN</name>
<dbReference type="InterPro" id="IPR011032">
    <property type="entry name" value="GroES-like_sf"/>
</dbReference>
<dbReference type="InterPro" id="IPR013154">
    <property type="entry name" value="ADH-like_N"/>
</dbReference>
<gene>
    <name evidence="2" type="ORF">D7294_03040</name>
</gene>
<evidence type="ECO:0000313" key="3">
    <source>
        <dbReference type="Proteomes" id="UP000272474"/>
    </source>
</evidence>
<accession>A0A3A9ZFW1</accession>
<dbReference type="InterPro" id="IPR020843">
    <property type="entry name" value="ER"/>
</dbReference>
<dbReference type="Proteomes" id="UP000272474">
    <property type="component" value="Unassembled WGS sequence"/>
</dbReference>
<dbReference type="InterPro" id="IPR051397">
    <property type="entry name" value="Zn-ADH-like_protein"/>
</dbReference>
<dbReference type="Gene3D" id="3.90.180.10">
    <property type="entry name" value="Medium-chain alcohol dehydrogenases, catalytic domain"/>
    <property type="match status" value="1"/>
</dbReference>
<dbReference type="PANTHER" id="PTHR43677">
    <property type="entry name" value="SHORT-CHAIN DEHYDROGENASE/REDUCTASE"/>
    <property type="match status" value="1"/>
</dbReference>
<protein>
    <submittedName>
        <fullName evidence="2">Alcohol dehydrogenase</fullName>
    </submittedName>
</protein>
<dbReference type="RefSeq" id="WP_120675055.1">
    <property type="nucleotide sequence ID" value="NZ_RBAL01000001.1"/>
</dbReference>
<dbReference type="EMBL" id="RBAL01000001">
    <property type="protein sequence ID" value="RKN47163.1"/>
    <property type="molecule type" value="Genomic_DNA"/>
</dbReference>
<sequence length="310" mass="31922">MRAWTIDHEAPEELSLAEVPDPEPGPGQALVRVAAFSLNFGEVRRLPEGEPGWVPGWDAAGVVVEAAADGSGPAAGTPVVSLAPDGAWAELRAVDTALLAPVPAGADLGAISTLPVAAGSALRGLRRLGPILGRRVLVTGATSGVGRFTLQLAARGGAYVIASTRNPANAERLRALGADEVVIGVEGVAGIEAPVHGVLDMVGGDHLVAAYRLLRRDGTLVALGSTAQQPESFAQGDFSGYLGTNRTIASYYLLEDADGLGADLAWLAGLVARGDLEPEIGWRGEWTRTREAVAALRESRVPGKAVLDLG</sequence>
<proteinExistence type="predicted"/>